<keyword evidence="3" id="KW-0687">Ribonucleoprotein</keyword>
<evidence type="ECO:0000256" key="5">
    <source>
        <dbReference type="ARBA" id="ARBA00035327"/>
    </source>
</evidence>
<dbReference type="Gene3D" id="2.30.30.70">
    <property type="entry name" value="Ribosomal protein L21"/>
    <property type="match status" value="1"/>
</dbReference>
<dbReference type="Pfam" id="PF01157">
    <property type="entry name" value="Ribosomal_L21e"/>
    <property type="match status" value="1"/>
</dbReference>
<dbReference type="AlphaFoldDB" id="A0A182FW27"/>
<dbReference type="OrthoDB" id="1539250at2759"/>
<dbReference type="GO" id="GO:0003735">
    <property type="term" value="F:structural constituent of ribosome"/>
    <property type="evidence" value="ECO:0007669"/>
    <property type="project" value="InterPro"/>
</dbReference>
<dbReference type="PROSITE" id="PS01171">
    <property type="entry name" value="RIBOSOMAL_L21E"/>
    <property type="match status" value="1"/>
</dbReference>
<dbReference type="InterPro" id="IPR001147">
    <property type="entry name" value="Ribosomal_eL21"/>
</dbReference>
<evidence type="ECO:0000313" key="6">
    <source>
        <dbReference type="EnsemblMetazoa" id="AALB010762-PA"/>
    </source>
</evidence>
<comment type="similarity">
    <text evidence="1">Belongs to the eukaryotic ribosomal protein eL21 family.</text>
</comment>
<reference evidence="6" key="2">
    <citation type="submission" date="2022-08" db="UniProtKB">
        <authorList>
            <consortium name="EnsemblMetazoa"/>
        </authorList>
    </citation>
    <scope>IDENTIFICATION</scope>
    <source>
        <strain evidence="6">STECLA/ALBI9_A</strain>
    </source>
</reference>
<dbReference type="Proteomes" id="UP000069272">
    <property type="component" value="Chromosome 3R"/>
</dbReference>
<sequence length="161" mass="18724">MTNSKGYRRGTRDMFSRGFRKHGVIPLSTYMKVYKAGDYVDIKGHGAVHKGMPYKAYHGKTGRVYNVTKHALGVIVNKRVRGKILAKRINVRIEHVEPSRCREDFLRRVKENDVKRKEIKERNLKFKVSLKRKPEPPRVARVIKKPPTPIFLAPIPYEFIA</sequence>
<dbReference type="GO" id="GO:0005840">
    <property type="term" value="C:ribosome"/>
    <property type="evidence" value="ECO:0007669"/>
    <property type="project" value="UniProtKB-KW"/>
</dbReference>
<accession>A0A182FW27</accession>
<dbReference type="GO" id="GO:0006412">
    <property type="term" value="P:translation"/>
    <property type="evidence" value="ECO:0007669"/>
    <property type="project" value="InterPro"/>
</dbReference>
<evidence type="ECO:0000256" key="3">
    <source>
        <dbReference type="ARBA" id="ARBA00023274"/>
    </source>
</evidence>
<dbReference type="EnsemblMetazoa" id="AALB010762-RA">
    <property type="protein sequence ID" value="AALB010762-PA"/>
    <property type="gene ID" value="AALB010762"/>
</dbReference>
<dbReference type="GO" id="GO:1990904">
    <property type="term" value="C:ribonucleoprotein complex"/>
    <property type="evidence" value="ECO:0007669"/>
    <property type="project" value="UniProtKB-KW"/>
</dbReference>
<dbReference type="GeneID" id="118464159"/>
<protein>
    <recommendedName>
        <fullName evidence="4">Large ribosomal subunit protein eL21</fullName>
    </recommendedName>
    <alternativeName>
        <fullName evidence="5">60S ribosomal protein L21</fullName>
    </alternativeName>
</protein>
<evidence type="ECO:0000256" key="2">
    <source>
        <dbReference type="ARBA" id="ARBA00022980"/>
    </source>
</evidence>
<proteinExistence type="inferred from homology"/>
<evidence type="ECO:0000256" key="4">
    <source>
        <dbReference type="ARBA" id="ARBA00035219"/>
    </source>
</evidence>
<dbReference type="SUPFAM" id="SSF50104">
    <property type="entry name" value="Translation proteins SH3-like domain"/>
    <property type="match status" value="1"/>
</dbReference>
<dbReference type="VEuPathDB" id="VectorBase:AALB20_036446"/>
<dbReference type="InterPro" id="IPR008991">
    <property type="entry name" value="Translation_prot_SH3-like_sf"/>
</dbReference>
<evidence type="ECO:0000256" key="1">
    <source>
        <dbReference type="ARBA" id="ARBA00008427"/>
    </source>
</evidence>
<keyword evidence="2" id="KW-0689">Ribosomal protein</keyword>
<keyword evidence="7" id="KW-1185">Reference proteome</keyword>
<organism evidence="6 7">
    <name type="scientific">Anopheles albimanus</name>
    <name type="common">New world malaria mosquito</name>
    <dbReference type="NCBI Taxonomy" id="7167"/>
    <lineage>
        <taxon>Eukaryota</taxon>
        <taxon>Metazoa</taxon>
        <taxon>Ecdysozoa</taxon>
        <taxon>Arthropoda</taxon>
        <taxon>Hexapoda</taxon>
        <taxon>Insecta</taxon>
        <taxon>Pterygota</taxon>
        <taxon>Neoptera</taxon>
        <taxon>Endopterygota</taxon>
        <taxon>Diptera</taxon>
        <taxon>Nematocera</taxon>
        <taxon>Culicoidea</taxon>
        <taxon>Culicidae</taxon>
        <taxon>Anophelinae</taxon>
        <taxon>Anopheles</taxon>
    </lineage>
</organism>
<dbReference type="FunFam" id="6.10.250.3260:FF:000001">
    <property type="entry name" value="60S ribosomal protein L21"/>
    <property type="match status" value="1"/>
</dbReference>
<dbReference type="Gene3D" id="6.10.250.3260">
    <property type="match status" value="1"/>
</dbReference>
<dbReference type="InterPro" id="IPR018259">
    <property type="entry name" value="Ribosomal_eL21_CS"/>
</dbReference>
<dbReference type="PANTHER" id="PTHR20981">
    <property type="entry name" value="60S RIBOSOMAL PROTEIN L21"/>
    <property type="match status" value="1"/>
</dbReference>
<dbReference type="FunFam" id="2.30.30.70:FF:000001">
    <property type="entry name" value="60S ribosomal protein L21"/>
    <property type="match status" value="1"/>
</dbReference>
<evidence type="ECO:0000313" key="7">
    <source>
        <dbReference type="Proteomes" id="UP000069272"/>
    </source>
</evidence>
<reference evidence="6 7" key="1">
    <citation type="journal article" date="2017" name="G3 (Bethesda)">
        <title>The Physical Genome Mapping of Anopheles albimanus Corrected Scaffold Misassemblies and Identified Interarm Rearrangements in Genus Anopheles.</title>
        <authorList>
            <person name="Artemov G.N."/>
            <person name="Peery A.N."/>
            <person name="Jiang X."/>
            <person name="Tu Z."/>
            <person name="Stegniy V.N."/>
            <person name="Sharakhova M.V."/>
            <person name="Sharakhov I.V."/>
        </authorList>
    </citation>
    <scope>NUCLEOTIDE SEQUENCE [LARGE SCALE GENOMIC DNA]</scope>
    <source>
        <strain evidence="6 7">ALBI9_A</strain>
    </source>
</reference>
<dbReference type="KEGG" id="aali:118464159"/>
<dbReference type="CTD" id="6144"/>
<dbReference type="InterPro" id="IPR036948">
    <property type="entry name" value="Ribosomal_eL21_sf"/>
</dbReference>
<dbReference type="STRING" id="7167.A0A182FW27"/>
<dbReference type="RefSeq" id="XP_035787185.1">
    <property type="nucleotide sequence ID" value="XM_035931292.1"/>
</dbReference>
<dbReference type="VEuPathDB" id="VectorBase:AALB010762"/>
<name>A0A182FW27_ANOAL</name>